<keyword evidence="5 10" id="KW-0375">Hydrogen ion transport</keyword>
<protein>
    <recommendedName>
        <fullName evidence="10">ATP synthase epsilon chain</fullName>
    </recommendedName>
    <alternativeName>
        <fullName evidence="10">ATP synthase F1 sector epsilon subunit</fullName>
    </alternativeName>
    <alternativeName>
        <fullName evidence="10">F-ATPase epsilon subunit</fullName>
    </alternativeName>
</protein>
<evidence type="ECO:0000256" key="5">
    <source>
        <dbReference type="ARBA" id="ARBA00022781"/>
    </source>
</evidence>
<evidence type="ECO:0000256" key="1">
    <source>
        <dbReference type="ARBA" id="ARBA00003543"/>
    </source>
</evidence>
<keyword evidence="14" id="KW-1185">Reference proteome</keyword>
<dbReference type="InterPro" id="IPR001469">
    <property type="entry name" value="ATP_synth_F1_dsu/esu"/>
</dbReference>
<dbReference type="PANTHER" id="PTHR13822">
    <property type="entry name" value="ATP SYNTHASE DELTA/EPSILON CHAIN"/>
    <property type="match status" value="1"/>
</dbReference>
<dbReference type="InterPro" id="IPR020546">
    <property type="entry name" value="ATP_synth_F1_dsu/esu_N"/>
</dbReference>
<dbReference type="RefSeq" id="WP_307352306.1">
    <property type="nucleotide sequence ID" value="NZ_JAUSVS010000010.1"/>
</dbReference>
<dbReference type="NCBIfam" id="TIGR01216">
    <property type="entry name" value="ATP_synt_epsi"/>
    <property type="match status" value="1"/>
</dbReference>
<sequence>MAEKLHFALVAPEREVFSGLVDQVDASGAEGDFGVLAGHAPFMTALRPGKVVVTNDGAKTVYDVEGGFADVTPLGLTILAEQATLVTA</sequence>
<organism evidence="13 14">
    <name type="scientific">Caulobacter ginsengisoli</name>
    <dbReference type="NCBI Taxonomy" id="400775"/>
    <lineage>
        <taxon>Bacteria</taxon>
        <taxon>Pseudomonadati</taxon>
        <taxon>Pseudomonadota</taxon>
        <taxon>Alphaproteobacteria</taxon>
        <taxon>Caulobacterales</taxon>
        <taxon>Caulobacteraceae</taxon>
        <taxon>Caulobacter</taxon>
    </lineage>
</organism>
<evidence type="ECO:0000259" key="12">
    <source>
        <dbReference type="Pfam" id="PF02823"/>
    </source>
</evidence>
<evidence type="ECO:0000256" key="2">
    <source>
        <dbReference type="ARBA" id="ARBA00004184"/>
    </source>
</evidence>
<dbReference type="Proteomes" id="UP001228905">
    <property type="component" value="Unassembled WGS sequence"/>
</dbReference>
<keyword evidence="10" id="KW-1003">Cell membrane</keyword>
<dbReference type="Gene3D" id="2.60.15.10">
    <property type="entry name" value="F0F1 ATP synthase delta/epsilon subunit, N-terminal"/>
    <property type="match status" value="1"/>
</dbReference>
<keyword evidence="7 10" id="KW-0472">Membrane</keyword>
<dbReference type="SUPFAM" id="SSF51344">
    <property type="entry name" value="Epsilon subunit of F1F0-ATP synthase N-terminal domain"/>
    <property type="match status" value="1"/>
</dbReference>
<dbReference type="EMBL" id="JAUSVS010000010">
    <property type="protein sequence ID" value="MDQ0466300.1"/>
    <property type="molecule type" value="Genomic_DNA"/>
</dbReference>
<evidence type="ECO:0000256" key="11">
    <source>
        <dbReference type="RuleBase" id="RU003656"/>
    </source>
</evidence>
<feature type="domain" description="ATP synthase F1 complex delta/epsilon subunit N-terminal" evidence="12">
    <location>
        <begin position="5"/>
        <end position="83"/>
    </location>
</feature>
<dbReference type="Pfam" id="PF02823">
    <property type="entry name" value="ATP-synt_DE_N"/>
    <property type="match status" value="1"/>
</dbReference>
<reference evidence="13 14" key="1">
    <citation type="submission" date="2023-07" db="EMBL/GenBank/DDBJ databases">
        <title>Genomic Encyclopedia of Type Strains, Phase IV (KMG-IV): sequencing the most valuable type-strain genomes for metagenomic binning, comparative biology and taxonomic classification.</title>
        <authorList>
            <person name="Goeker M."/>
        </authorList>
    </citation>
    <scope>NUCLEOTIDE SEQUENCE [LARGE SCALE GENOMIC DNA]</scope>
    <source>
        <strain evidence="13 14">DSM 18695</strain>
    </source>
</reference>
<keyword evidence="8 10" id="KW-0139">CF(1)</keyword>
<dbReference type="HAMAP" id="MF_00530">
    <property type="entry name" value="ATP_synth_epsil_bac"/>
    <property type="match status" value="1"/>
</dbReference>
<comment type="function">
    <text evidence="1 10">Produces ATP from ADP in the presence of a proton gradient across the membrane.</text>
</comment>
<comment type="subcellular location">
    <subcellularLocation>
        <location evidence="10">Cell membrane</location>
        <topology evidence="10">Peripheral membrane protein</topology>
    </subcellularLocation>
    <subcellularLocation>
        <location evidence="2">Endomembrane system</location>
        <topology evidence="2">Peripheral membrane protein</topology>
    </subcellularLocation>
</comment>
<evidence type="ECO:0000256" key="6">
    <source>
        <dbReference type="ARBA" id="ARBA00023065"/>
    </source>
</evidence>
<comment type="similarity">
    <text evidence="3 10 11">Belongs to the ATPase epsilon chain family.</text>
</comment>
<evidence type="ECO:0000256" key="8">
    <source>
        <dbReference type="ARBA" id="ARBA00023196"/>
    </source>
</evidence>
<evidence type="ECO:0000256" key="3">
    <source>
        <dbReference type="ARBA" id="ARBA00005712"/>
    </source>
</evidence>
<proteinExistence type="inferred from homology"/>
<evidence type="ECO:0000313" key="14">
    <source>
        <dbReference type="Proteomes" id="UP001228905"/>
    </source>
</evidence>
<evidence type="ECO:0000256" key="7">
    <source>
        <dbReference type="ARBA" id="ARBA00023136"/>
    </source>
</evidence>
<comment type="caution">
    <text evidence="13">The sequence shown here is derived from an EMBL/GenBank/DDBJ whole genome shotgun (WGS) entry which is preliminary data.</text>
</comment>
<evidence type="ECO:0000256" key="9">
    <source>
        <dbReference type="ARBA" id="ARBA00023310"/>
    </source>
</evidence>
<keyword evidence="9 10" id="KW-0066">ATP synthesis</keyword>
<dbReference type="NCBIfam" id="NF009983">
    <property type="entry name" value="PRK13449.1"/>
    <property type="match status" value="1"/>
</dbReference>
<evidence type="ECO:0000256" key="10">
    <source>
        <dbReference type="HAMAP-Rule" id="MF_00530"/>
    </source>
</evidence>
<comment type="subunit">
    <text evidence="10 11">F-type ATPases have 2 components, CF(1) - the catalytic core - and CF(0) - the membrane proton channel. CF(1) has five subunits: alpha(3), beta(3), gamma(1), delta(1), epsilon(1). CF(0) has three main subunits: a, b and c.</text>
</comment>
<accession>A0ABU0IWA4</accession>
<evidence type="ECO:0000313" key="13">
    <source>
        <dbReference type="EMBL" id="MDQ0466300.1"/>
    </source>
</evidence>
<dbReference type="CDD" id="cd12152">
    <property type="entry name" value="F1-ATPase_delta"/>
    <property type="match status" value="1"/>
</dbReference>
<keyword evidence="4 10" id="KW-0813">Transport</keyword>
<dbReference type="InterPro" id="IPR036771">
    <property type="entry name" value="ATPsynth_dsu/esu_N"/>
</dbReference>
<evidence type="ECO:0000256" key="4">
    <source>
        <dbReference type="ARBA" id="ARBA00022448"/>
    </source>
</evidence>
<name>A0ABU0IWA4_9CAUL</name>
<dbReference type="PANTHER" id="PTHR13822:SF10">
    <property type="entry name" value="ATP SYNTHASE EPSILON CHAIN, CHLOROPLASTIC"/>
    <property type="match status" value="1"/>
</dbReference>
<gene>
    <name evidence="10" type="primary">atpC</name>
    <name evidence="13" type="ORF">QO010_004093</name>
</gene>
<keyword evidence="6 10" id="KW-0406">Ion transport</keyword>